<feature type="chain" id="PRO_5015990640" description="Solute-binding protein family 3/N-terminal domain-containing protein" evidence="2">
    <location>
        <begin position="38"/>
        <end position="285"/>
    </location>
</feature>
<dbReference type="PANTHER" id="PTHR35936">
    <property type="entry name" value="MEMBRANE-BOUND LYTIC MUREIN TRANSGLYCOSYLASE F"/>
    <property type="match status" value="1"/>
</dbReference>
<dbReference type="PANTHER" id="PTHR35936:SF25">
    <property type="entry name" value="ABC TRANSPORTER SUBSTRATE-BINDING PROTEIN"/>
    <property type="match status" value="1"/>
</dbReference>
<dbReference type="Pfam" id="PF00497">
    <property type="entry name" value="SBP_bac_3"/>
    <property type="match status" value="1"/>
</dbReference>
<feature type="signal peptide" evidence="2">
    <location>
        <begin position="1"/>
        <end position="37"/>
    </location>
</feature>
<reference evidence="4 5" key="1">
    <citation type="submission" date="2017-08" db="EMBL/GenBank/DDBJ databases">
        <title>Infants hospitalized years apart are colonized by the same room-sourced microbial strains.</title>
        <authorList>
            <person name="Brooks B."/>
            <person name="Olm M.R."/>
            <person name="Firek B.A."/>
            <person name="Baker R."/>
            <person name="Thomas B.C."/>
            <person name="Morowitz M.J."/>
            <person name="Banfield J.F."/>
        </authorList>
    </citation>
    <scope>NUCLEOTIDE SEQUENCE [LARGE SCALE GENOMIC DNA]</scope>
    <source>
        <strain evidence="4">S2_012_000_R2_81</strain>
    </source>
</reference>
<evidence type="ECO:0000313" key="4">
    <source>
        <dbReference type="EMBL" id="PZP34401.1"/>
    </source>
</evidence>
<accession>A0A2W5DRC6</accession>
<dbReference type="EMBL" id="QFOD01000004">
    <property type="protein sequence ID" value="PZP34401.1"/>
    <property type="molecule type" value="Genomic_DNA"/>
</dbReference>
<dbReference type="SUPFAM" id="SSF53850">
    <property type="entry name" value="Periplasmic binding protein-like II"/>
    <property type="match status" value="1"/>
</dbReference>
<name>A0A2W5DRC6_9BURK</name>
<feature type="domain" description="Solute-binding protein family 3/N-terminal" evidence="3">
    <location>
        <begin position="44"/>
        <end position="273"/>
    </location>
</feature>
<evidence type="ECO:0000256" key="2">
    <source>
        <dbReference type="SAM" id="SignalP"/>
    </source>
</evidence>
<dbReference type="SMART" id="SM00062">
    <property type="entry name" value="PBPb"/>
    <property type="match status" value="1"/>
</dbReference>
<evidence type="ECO:0000259" key="3">
    <source>
        <dbReference type="SMART" id="SM00062"/>
    </source>
</evidence>
<sequence>MPQRTMARMLSLRPALRRRRLLSGLLLALGLAAGAQAADDCGRPLRVAMSDLGVGGYLEQGQPRGLIPDLIQELQSRSGCRLQIVPLPRARALLEFERGELDLITSALKTPERDQYGRYLPYGYTQQDLLLLPEAGPGIKRFTDLRLRPDLRVGVVRGIRAGGRLDAEIDALAERGRLEYSPDFNNLAAKLSARRLQAALMPNALHIKLRRDGLLPADLVVQTEPDAPPQQLGLYVNRRTTPAPVLARLEKELAAMVASGWVRQAYGHHFGEDEARRLFRAAGQP</sequence>
<dbReference type="AlphaFoldDB" id="A0A2W5DRC6"/>
<protein>
    <recommendedName>
        <fullName evidence="3">Solute-binding protein family 3/N-terminal domain-containing protein</fullName>
    </recommendedName>
</protein>
<dbReference type="Gene3D" id="3.40.190.10">
    <property type="entry name" value="Periplasmic binding protein-like II"/>
    <property type="match status" value="2"/>
</dbReference>
<proteinExistence type="predicted"/>
<evidence type="ECO:0000313" key="5">
    <source>
        <dbReference type="Proteomes" id="UP000249633"/>
    </source>
</evidence>
<evidence type="ECO:0000256" key="1">
    <source>
        <dbReference type="ARBA" id="ARBA00022729"/>
    </source>
</evidence>
<organism evidence="4 5">
    <name type="scientific">Roseateles depolymerans</name>
    <dbReference type="NCBI Taxonomy" id="76731"/>
    <lineage>
        <taxon>Bacteria</taxon>
        <taxon>Pseudomonadati</taxon>
        <taxon>Pseudomonadota</taxon>
        <taxon>Betaproteobacteria</taxon>
        <taxon>Burkholderiales</taxon>
        <taxon>Sphaerotilaceae</taxon>
        <taxon>Roseateles</taxon>
    </lineage>
</organism>
<dbReference type="Proteomes" id="UP000249633">
    <property type="component" value="Unassembled WGS sequence"/>
</dbReference>
<keyword evidence="1 2" id="KW-0732">Signal</keyword>
<gene>
    <name evidence="4" type="ORF">DI603_05445</name>
</gene>
<dbReference type="InterPro" id="IPR001638">
    <property type="entry name" value="Solute-binding_3/MltF_N"/>
</dbReference>
<comment type="caution">
    <text evidence="4">The sequence shown here is derived from an EMBL/GenBank/DDBJ whole genome shotgun (WGS) entry which is preliminary data.</text>
</comment>